<proteinExistence type="predicted"/>
<comment type="caution">
    <text evidence="4">The sequence shown here is derived from an EMBL/GenBank/DDBJ whole genome shotgun (WGS) entry which is preliminary data.</text>
</comment>
<dbReference type="GO" id="GO:0046872">
    <property type="term" value="F:metal ion binding"/>
    <property type="evidence" value="ECO:0007669"/>
    <property type="project" value="UniProtKB-KW"/>
</dbReference>
<dbReference type="Gene3D" id="2.40.30.130">
    <property type="match status" value="1"/>
</dbReference>
<dbReference type="PANTHER" id="PTHR43462:SF1">
    <property type="entry name" value="ALANYL-TRNA EDITING PROTEIN AARSD1"/>
    <property type="match status" value="1"/>
</dbReference>
<dbReference type="GO" id="GO:0000166">
    <property type="term" value="F:nucleotide binding"/>
    <property type="evidence" value="ECO:0007669"/>
    <property type="project" value="InterPro"/>
</dbReference>
<dbReference type="GO" id="GO:0002161">
    <property type="term" value="F:aminoacyl-tRNA deacylase activity"/>
    <property type="evidence" value="ECO:0007669"/>
    <property type="project" value="UniProtKB-ARBA"/>
</dbReference>
<evidence type="ECO:0000256" key="2">
    <source>
        <dbReference type="ARBA" id="ARBA00022833"/>
    </source>
</evidence>
<gene>
    <name evidence="4" type="ORF">A3D77_04915</name>
</gene>
<dbReference type="AlphaFoldDB" id="A0A1F5ZLP6"/>
<keyword evidence="3" id="KW-1133">Transmembrane helix</keyword>
<keyword evidence="2" id="KW-0862">Zinc</keyword>
<evidence type="ECO:0000256" key="1">
    <source>
        <dbReference type="ARBA" id="ARBA00022723"/>
    </source>
</evidence>
<evidence type="ECO:0000313" key="4">
    <source>
        <dbReference type="EMBL" id="OGG13409.1"/>
    </source>
</evidence>
<evidence type="ECO:0000313" key="5">
    <source>
        <dbReference type="Proteomes" id="UP000176923"/>
    </source>
</evidence>
<dbReference type="SUPFAM" id="SSF55186">
    <property type="entry name" value="ThrRS/AlaRS common domain"/>
    <property type="match status" value="1"/>
</dbReference>
<organism evidence="4 5">
    <name type="scientific">Candidatus Gottesmanbacteria bacterium RIFCSPHIGHO2_02_FULL_39_11</name>
    <dbReference type="NCBI Taxonomy" id="1798382"/>
    <lineage>
        <taxon>Bacteria</taxon>
        <taxon>Candidatus Gottesmaniibacteriota</taxon>
    </lineage>
</organism>
<name>A0A1F5ZLP6_9BACT</name>
<reference evidence="4 5" key="1">
    <citation type="journal article" date="2016" name="Nat. Commun.">
        <title>Thousands of microbial genomes shed light on interconnected biogeochemical processes in an aquifer system.</title>
        <authorList>
            <person name="Anantharaman K."/>
            <person name="Brown C.T."/>
            <person name="Hug L.A."/>
            <person name="Sharon I."/>
            <person name="Castelle C.J."/>
            <person name="Probst A.J."/>
            <person name="Thomas B.C."/>
            <person name="Singh A."/>
            <person name="Wilkins M.J."/>
            <person name="Karaoz U."/>
            <person name="Brodie E.L."/>
            <person name="Williams K.H."/>
            <person name="Hubbard S.S."/>
            <person name="Banfield J.F."/>
        </authorList>
    </citation>
    <scope>NUCLEOTIDE SEQUENCE [LARGE SCALE GENOMIC DNA]</scope>
</reference>
<sequence>MGGGQATDQGTLTSSGWTGNVYQVMNKDHEIWHFVSSSTAPSVGLSLHGIINWDRRYKNMKRHSAGHIVDFAMHILGCSPSPLFPIKGDHDKKTFYCVSGNTRKRDTGKPGKKVHLSPTGASLRQALADIATGIGWSGCRRGNSGPFHERNRKNYNS</sequence>
<keyword evidence="3" id="KW-0812">Transmembrane</keyword>
<keyword evidence="3" id="KW-0472">Membrane</keyword>
<dbReference type="STRING" id="1798382.A3D77_04915"/>
<dbReference type="Proteomes" id="UP000176923">
    <property type="component" value="Unassembled WGS sequence"/>
</dbReference>
<evidence type="ECO:0000256" key="3">
    <source>
        <dbReference type="SAM" id="Phobius"/>
    </source>
</evidence>
<feature type="transmembrane region" description="Helical" evidence="3">
    <location>
        <begin position="31"/>
        <end position="53"/>
    </location>
</feature>
<dbReference type="InterPro" id="IPR018163">
    <property type="entry name" value="Thr/Ala-tRNA-synth_IIc_edit"/>
</dbReference>
<dbReference type="InterPro" id="IPR051335">
    <property type="entry name" value="Alanyl-tRNA_Editing_Enzymes"/>
</dbReference>
<keyword evidence="1" id="KW-0479">Metal-binding</keyword>
<dbReference type="PANTHER" id="PTHR43462">
    <property type="entry name" value="ALANYL-TRNA EDITING PROTEIN"/>
    <property type="match status" value="1"/>
</dbReference>
<protein>
    <submittedName>
        <fullName evidence="4">Uncharacterized protein</fullName>
    </submittedName>
</protein>
<accession>A0A1F5ZLP6</accession>
<dbReference type="EMBL" id="MFJL01000036">
    <property type="protein sequence ID" value="OGG13409.1"/>
    <property type="molecule type" value="Genomic_DNA"/>
</dbReference>